<keyword evidence="1" id="KW-0472">Membrane</keyword>
<evidence type="ECO:0000313" key="3">
    <source>
        <dbReference type="Proteomes" id="UP000324222"/>
    </source>
</evidence>
<reference evidence="2 3" key="1">
    <citation type="submission" date="2019-05" db="EMBL/GenBank/DDBJ databases">
        <title>Another draft genome of Portunus trituberculatus and its Hox gene families provides insights of decapod evolution.</title>
        <authorList>
            <person name="Jeong J.-H."/>
            <person name="Song I."/>
            <person name="Kim S."/>
            <person name="Choi T."/>
            <person name="Kim D."/>
            <person name="Ryu S."/>
            <person name="Kim W."/>
        </authorList>
    </citation>
    <scope>NUCLEOTIDE SEQUENCE [LARGE SCALE GENOMIC DNA]</scope>
    <source>
        <tissue evidence="2">Muscle</tissue>
    </source>
</reference>
<feature type="transmembrane region" description="Helical" evidence="1">
    <location>
        <begin position="20"/>
        <end position="40"/>
    </location>
</feature>
<name>A0A5B7F5G0_PORTR</name>
<keyword evidence="1" id="KW-1133">Transmembrane helix</keyword>
<gene>
    <name evidence="2" type="ORF">E2C01_033944</name>
</gene>
<evidence type="ECO:0000256" key="1">
    <source>
        <dbReference type="SAM" id="Phobius"/>
    </source>
</evidence>
<proteinExistence type="predicted"/>
<dbReference type="Proteomes" id="UP000324222">
    <property type="component" value="Unassembled WGS sequence"/>
</dbReference>
<keyword evidence="3" id="KW-1185">Reference proteome</keyword>
<comment type="caution">
    <text evidence="2">The sequence shown here is derived from an EMBL/GenBank/DDBJ whole genome shotgun (WGS) entry which is preliminary data.</text>
</comment>
<accession>A0A5B7F5G0</accession>
<keyword evidence="1" id="KW-0812">Transmembrane</keyword>
<evidence type="ECO:0000313" key="2">
    <source>
        <dbReference type="EMBL" id="MPC40388.1"/>
    </source>
</evidence>
<dbReference type="EMBL" id="VSRR010004673">
    <property type="protein sequence ID" value="MPC40388.1"/>
    <property type="molecule type" value="Genomic_DNA"/>
</dbReference>
<sequence length="114" mass="13098">MTSFWANMSQVEASQVQGATGMAGGWYFPSFFLLLFFLLLHSDPWSHRRCEKYCSGKHIVDLFLEVVVTLPRQGRRGQPGDPRLHHHHHYHRALSVELTVTVQRVTITASLVRL</sequence>
<protein>
    <submittedName>
        <fullName evidence="2">Uncharacterized protein</fullName>
    </submittedName>
</protein>
<organism evidence="2 3">
    <name type="scientific">Portunus trituberculatus</name>
    <name type="common">Swimming crab</name>
    <name type="synonym">Neptunus trituberculatus</name>
    <dbReference type="NCBI Taxonomy" id="210409"/>
    <lineage>
        <taxon>Eukaryota</taxon>
        <taxon>Metazoa</taxon>
        <taxon>Ecdysozoa</taxon>
        <taxon>Arthropoda</taxon>
        <taxon>Crustacea</taxon>
        <taxon>Multicrustacea</taxon>
        <taxon>Malacostraca</taxon>
        <taxon>Eumalacostraca</taxon>
        <taxon>Eucarida</taxon>
        <taxon>Decapoda</taxon>
        <taxon>Pleocyemata</taxon>
        <taxon>Brachyura</taxon>
        <taxon>Eubrachyura</taxon>
        <taxon>Portunoidea</taxon>
        <taxon>Portunidae</taxon>
        <taxon>Portuninae</taxon>
        <taxon>Portunus</taxon>
    </lineage>
</organism>
<dbReference type="AlphaFoldDB" id="A0A5B7F5G0"/>